<accession>A0ABD0M3Y6</accession>
<dbReference type="AlphaFoldDB" id="A0ABD0M3Y6"/>
<dbReference type="EMBL" id="JACVVK020000008">
    <property type="protein sequence ID" value="KAK7505968.1"/>
    <property type="molecule type" value="Genomic_DNA"/>
</dbReference>
<comment type="caution">
    <text evidence="2">The sequence shown here is derived from an EMBL/GenBank/DDBJ whole genome shotgun (WGS) entry which is preliminary data.</text>
</comment>
<keyword evidence="3" id="KW-1185">Reference proteome</keyword>
<evidence type="ECO:0000313" key="2">
    <source>
        <dbReference type="EMBL" id="KAK7505968.1"/>
    </source>
</evidence>
<reference evidence="2 3" key="1">
    <citation type="journal article" date="2023" name="Sci. Data">
        <title>Genome assembly of the Korean intertidal mud-creeper Batillaria attramentaria.</title>
        <authorList>
            <person name="Patra A.K."/>
            <person name="Ho P.T."/>
            <person name="Jun S."/>
            <person name="Lee S.J."/>
            <person name="Kim Y."/>
            <person name="Won Y.J."/>
        </authorList>
    </citation>
    <scope>NUCLEOTIDE SEQUENCE [LARGE SCALE GENOMIC DNA]</scope>
    <source>
        <strain evidence="2">Wonlab-2016</strain>
    </source>
</reference>
<feature type="region of interest" description="Disordered" evidence="1">
    <location>
        <begin position="20"/>
        <end position="61"/>
    </location>
</feature>
<proteinExistence type="predicted"/>
<protein>
    <submittedName>
        <fullName evidence="2">Uncharacterized protein</fullName>
    </submittedName>
</protein>
<organism evidence="2 3">
    <name type="scientific">Batillaria attramentaria</name>
    <dbReference type="NCBI Taxonomy" id="370345"/>
    <lineage>
        <taxon>Eukaryota</taxon>
        <taxon>Metazoa</taxon>
        <taxon>Spiralia</taxon>
        <taxon>Lophotrochozoa</taxon>
        <taxon>Mollusca</taxon>
        <taxon>Gastropoda</taxon>
        <taxon>Caenogastropoda</taxon>
        <taxon>Sorbeoconcha</taxon>
        <taxon>Cerithioidea</taxon>
        <taxon>Batillariidae</taxon>
        <taxon>Batillaria</taxon>
    </lineage>
</organism>
<gene>
    <name evidence="2" type="ORF">BaRGS_00002690</name>
</gene>
<evidence type="ECO:0000313" key="3">
    <source>
        <dbReference type="Proteomes" id="UP001519460"/>
    </source>
</evidence>
<evidence type="ECO:0000256" key="1">
    <source>
        <dbReference type="SAM" id="MobiDB-lite"/>
    </source>
</evidence>
<name>A0ABD0M3Y6_9CAEN</name>
<dbReference type="Proteomes" id="UP001519460">
    <property type="component" value="Unassembled WGS sequence"/>
</dbReference>
<sequence>MYEVVTKSFHHFLNWRLAGRPSPRLPSYHSPEGDRETPCLRPQQDWGQGMKDRHRKWETGTGIDSGTTLVRGIIRQCLVPRSVGGYYFTLGSQIKRVWIRGC</sequence>